<dbReference type="Proteomes" id="UP000000755">
    <property type="component" value="Chromosome"/>
</dbReference>
<dbReference type="EMBL" id="CU207366">
    <property type="protein sequence ID" value="CAL65325.1"/>
    <property type="molecule type" value="Genomic_DNA"/>
</dbReference>
<protein>
    <submittedName>
        <fullName evidence="1">Uncharacterized protein</fullName>
    </submittedName>
</protein>
<name>A0LY80_CHRFK</name>
<sequence>MTKVVLKFYIQNNLHSKFGDFPYSENRPSFNENYNFYPLIFVETLKYFQQAP</sequence>
<accession>A0LY80</accession>
<evidence type="ECO:0000313" key="2">
    <source>
        <dbReference type="Proteomes" id="UP000000755"/>
    </source>
</evidence>
<dbReference type="HOGENOM" id="CLU_3080384_0_0_10"/>
<reference evidence="1 2" key="1">
    <citation type="journal article" date="2006" name="Environ. Microbiol.">
        <title>Whole genome analysis of the marine Bacteroidetes'Gramella forsetii' reveals adaptations to degradation of polymeric organic matter.</title>
        <authorList>
            <person name="Bauer M."/>
            <person name="Kube M."/>
            <person name="Teeling H."/>
            <person name="Richter M."/>
            <person name="Lombardot T."/>
            <person name="Allers E."/>
            <person name="Wuerdemann C.A."/>
            <person name="Quast C."/>
            <person name="Kuhl H."/>
            <person name="Knaust F."/>
            <person name="Woebken D."/>
            <person name="Bischof K."/>
            <person name="Mussmann M."/>
            <person name="Choudhuri J.V."/>
            <person name="Meyer F."/>
            <person name="Reinhardt R."/>
            <person name="Amann R.I."/>
            <person name="Gloeckner F.O."/>
        </authorList>
    </citation>
    <scope>NUCLEOTIDE SEQUENCE [LARGE SCALE GENOMIC DNA]</scope>
    <source>
        <strain evidence="1 2">KT0803</strain>
    </source>
</reference>
<evidence type="ECO:0000313" key="1">
    <source>
        <dbReference type="EMBL" id="CAL65325.1"/>
    </source>
</evidence>
<dbReference type="KEGG" id="gfo:GFO_0339"/>
<dbReference type="AlphaFoldDB" id="A0LY80"/>
<gene>
    <name evidence="1" type="ordered locus">GFO_0339</name>
</gene>
<organism evidence="1 2">
    <name type="scientific">Christiangramia forsetii (strain DSM 17595 / CGMCC 1.15422 / KT0803)</name>
    <name type="common">Gramella forsetii</name>
    <dbReference type="NCBI Taxonomy" id="411154"/>
    <lineage>
        <taxon>Bacteria</taxon>
        <taxon>Pseudomonadati</taxon>
        <taxon>Bacteroidota</taxon>
        <taxon>Flavobacteriia</taxon>
        <taxon>Flavobacteriales</taxon>
        <taxon>Flavobacteriaceae</taxon>
        <taxon>Christiangramia</taxon>
    </lineage>
</organism>
<proteinExistence type="predicted"/>
<dbReference type="STRING" id="411154.GFO_0339"/>